<dbReference type="GO" id="GO:0046872">
    <property type="term" value="F:metal ion binding"/>
    <property type="evidence" value="ECO:0007669"/>
    <property type="project" value="UniProtKB-KW"/>
</dbReference>
<evidence type="ECO:0000256" key="3">
    <source>
        <dbReference type="ARBA" id="ARBA00022723"/>
    </source>
</evidence>
<organism evidence="8 9">
    <name type="scientific">Protopolystoma xenopodis</name>
    <dbReference type="NCBI Taxonomy" id="117903"/>
    <lineage>
        <taxon>Eukaryota</taxon>
        <taxon>Metazoa</taxon>
        <taxon>Spiralia</taxon>
        <taxon>Lophotrochozoa</taxon>
        <taxon>Platyhelminthes</taxon>
        <taxon>Monogenea</taxon>
        <taxon>Polyopisthocotylea</taxon>
        <taxon>Polystomatidea</taxon>
        <taxon>Polystomatidae</taxon>
        <taxon>Protopolystoma</taxon>
    </lineage>
</organism>
<dbReference type="GO" id="GO:0008898">
    <property type="term" value="F:S-adenosylmethionine-homocysteine S-methyltransferase activity"/>
    <property type="evidence" value="ECO:0007669"/>
    <property type="project" value="TreeGrafter"/>
</dbReference>
<dbReference type="SUPFAM" id="SSF82282">
    <property type="entry name" value="Homocysteine S-methyltransferase"/>
    <property type="match status" value="1"/>
</dbReference>
<reference evidence="8" key="1">
    <citation type="submission" date="2018-11" db="EMBL/GenBank/DDBJ databases">
        <authorList>
            <consortium name="Pathogen Informatics"/>
        </authorList>
    </citation>
    <scope>NUCLEOTIDE SEQUENCE</scope>
</reference>
<dbReference type="InterPro" id="IPR003726">
    <property type="entry name" value="HCY_dom"/>
</dbReference>
<keyword evidence="9" id="KW-1185">Reference proteome</keyword>
<dbReference type="PANTHER" id="PTHR46015">
    <property type="entry name" value="ZGC:172121"/>
    <property type="match status" value="1"/>
</dbReference>
<evidence type="ECO:0000256" key="1">
    <source>
        <dbReference type="ARBA" id="ARBA00022603"/>
    </source>
</evidence>
<dbReference type="GO" id="GO:0009086">
    <property type="term" value="P:methionine biosynthetic process"/>
    <property type="evidence" value="ECO:0007669"/>
    <property type="project" value="TreeGrafter"/>
</dbReference>
<keyword evidence="2" id="KW-0808">Transferase</keyword>
<keyword evidence="3" id="KW-0479">Metal-binding</keyword>
<dbReference type="Pfam" id="PF02574">
    <property type="entry name" value="S-methyl_trans"/>
    <property type="match status" value="1"/>
</dbReference>
<dbReference type="InterPro" id="IPR036589">
    <property type="entry name" value="HCY_dom_sf"/>
</dbReference>
<dbReference type="PANTHER" id="PTHR46015:SF1">
    <property type="entry name" value="HOMOCYSTEINE S-METHYLTRANSFERASE-LIKE ISOFORM 1"/>
    <property type="match status" value="1"/>
</dbReference>
<accession>A0A448XA50</accession>
<comment type="caution">
    <text evidence="6">Lacks conserved residue(s) required for the propagation of feature annotation.</text>
</comment>
<evidence type="ECO:0000256" key="4">
    <source>
        <dbReference type="ARBA" id="ARBA00022833"/>
    </source>
</evidence>
<evidence type="ECO:0000313" key="8">
    <source>
        <dbReference type="EMBL" id="VEL31971.1"/>
    </source>
</evidence>
<evidence type="ECO:0000256" key="5">
    <source>
        <dbReference type="ARBA" id="ARBA00034478"/>
    </source>
</evidence>
<dbReference type="GO" id="GO:0032259">
    <property type="term" value="P:methylation"/>
    <property type="evidence" value="ECO:0007669"/>
    <property type="project" value="UniProtKB-KW"/>
</dbReference>
<comment type="caution">
    <text evidence="8">The sequence shown here is derived from an EMBL/GenBank/DDBJ whole genome shotgun (WGS) entry which is preliminary data.</text>
</comment>
<evidence type="ECO:0000256" key="2">
    <source>
        <dbReference type="ARBA" id="ARBA00022679"/>
    </source>
</evidence>
<keyword evidence="4" id="KW-0862">Zinc</keyword>
<keyword evidence="1" id="KW-0489">Methyltransferase</keyword>
<name>A0A448XA50_9PLAT</name>
<gene>
    <name evidence="8" type="ORF">PXEA_LOCUS25411</name>
</gene>
<evidence type="ECO:0000256" key="6">
    <source>
        <dbReference type="PROSITE-ProRule" id="PRU00333"/>
    </source>
</evidence>
<dbReference type="Proteomes" id="UP000784294">
    <property type="component" value="Unassembled WGS sequence"/>
</dbReference>
<evidence type="ECO:0000313" key="9">
    <source>
        <dbReference type="Proteomes" id="UP000784294"/>
    </source>
</evidence>
<dbReference type="OrthoDB" id="261426at2759"/>
<protein>
    <recommendedName>
        <fullName evidence="7">Hcy-binding domain-containing protein</fullName>
    </recommendedName>
</protein>
<dbReference type="InterPro" id="IPR051486">
    <property type="entry name" value="Hcy_S-methyltransferase"/>
</dbReference>
<dbReference type="PROSITE" id="PS50970">
    <property type="entry name" value="HCY"/>
    <property type="match status" value="1"/>
</dbReference>
<evidence type="ECO:0000259" key="7">
    <source>
        <dbReference type="PROSITE" id="PS50970"/>
    </source>
</evidence>
<comment type="pathway">
    <text evidence="5">Amino-acid biosynthesis; L-methionine biosynthesis via de novo pathway.</text>
</comment>
<sequence>MTLNPKIALWLTETRVIDGAFGTEAARLSRLKIDGHASWSSRLIKDDPELVRSIHESFLKAGCDIICTNTYQASTSTLANSMDIGKKEAAELMHHSVRIARRAIDNVRNEEKECLQLNEANQNMKTCGLANAKRGRNSLFNRLLEPLIAGSLGPYGACQANGSEYTG</sequence>
<dbReference type="GO" id="GO:0033528">
    <property type="term" value="P:S-methylmethionine cycle"/>
    <property type="evidence" value="ECO:0007669"/>
    <property type="project" value="TreeGrafter"/>
</dbReference>
<dbReference type="AlphaFoldDB" id="A0A448XA50"/>
<dbReference type="Gene3D" id="3.20.20.330">
    <property type="entry name" value="Homocysteine-binding-like domain"/>
    <property type="match status" value="1"/>
</dbReference>
<dbReference type="EMBL" id="CAAALY010128693">
    <property type="protein sequence ID" value="VEL31971.1"/>
    <property type="molecule type" value="Genomic_DNA"/>
</dbReference>
<feature type="domain" description="Hcy-binding" evidence="7">
    <location>
        <begin position="3"/>
        <end position="167"/>
    </location>
</feature>
<proteinExistence type="predicted"/>